<dbReference type="EMBL" id="CAQQ02084628">
    <property type="status" value="NOT_ANNOTATED_CDS"/>
    <property type="molecule type" value="Genomic_DNA"/>
</dbReference>
<reference evidence="2" key="1">
    <citation type="submission" date="2013-02" db="EMBL/GenBank/DDBJ databases">
        <authorList>
            <person name="Hughes D."/>
        </authorList>
    </citation>
    <scope>NUCLEOTIDE SEQUENCE</scope>
    <source>
        <strain>Durham</strain>
        <strain evidence="2">NC isolate 2 -- Noor lab</strain>
    </source>
</reference>
<dbReference type="EMBL" id="CAQQ02084627">
    <property type="status" value="NOT_ANNOTATED_CDS"/>
    <property type="molecule type" value="Genomic_DNA"/>
</dbReference>
<dbReference type="EMBL" id="CAQQ02084626">
    <property type="status" value="NOT_ANNOTATED_CDS"/>
    <property type="molecule type" value="Genomic_DNA"/>
</dbReference>
<accession>T1GKY4</accession>
<dbReference type="HOGENOM" id="CLU_710365_0_0_1"/>
<keyword evidence="2" id="KW-1185">Reference proteome</keyword>
<dbReference type="AlphaFoldDB" id="T1GKY4"/>
<reference evidence="1" key="2">
    <citation type="submission" date="2015-06" db="UniProtKB">
        <authorList>
            <consortium name="EnsemblMetazoa"/>
        </authorList>
    </citation>
    <scope>IDENTIFICATION</scope>
</reference>
<name>T1GKY4_MEGSC</name>
<evidence type="ECO:0000313" key="2">
    <source>
        <dbReference type="Proteomes" id="UP000015102"/>
    </source>
</evidence>
<sequence length="389" mass="45561">MSGNSLSSNENKKALAEFDTFVQESLESRNLELKKSVFLRIYDYFARVLRTNCQSNDLQIQISKYLESWKTLLDEINRRIYSLDLENLGILVAEGFKICSLFILGYCFKIPAILSISTNYFQDQIIDVDTSILIKITKSFIEIAEVLTNTTLDLKLLADSWNFIIKLIGDYKQSLSQDISEIGRRIVKKFCTEISKTFTQIDDLKKAQIKQKLSIFFINSMYTLFQNSEKIQANEWSQILELYQNFLKSRRNLKADEKSNEYFRKIYKQVYQNEKLLENLNNYDLEIILETLLNLSEEPPQYSFNILIEKNIFDSVIKNISESDLALQNVDIFMKIVETLTILRISQNSNVQFLKTFDEKMTFGILQTESIYKFITTRKIFNELDSNSE</sequence>
<protein>
    <submittedName>
        <fullName evidence="1">Uncharacterized protein</fullName>
    </submittedName>
</protein>
<dbReference type="EnsemblMetazoa" id="MESCA004167-RA">
    <property type="protein sequence ID" value="MESCA004167-PA"/>
    <property type="gene ID" value="MESCA004167"/>
</dbReference>
<organism evidence="1 2">
    <name type="scientific">Megaselia scalaris</name>
    <name type="common">Humpbacked fly</name>
    <name type="synonym">Phora scalaris</name>
    <dbReference type="NCBI Taxonomy" id="36166"/>
    <lineage>
        <taxon>Eukaryota</taxon>
        <taxon>Metazoa</taxon>
        <taxon>Ecdysozoa</taxon>
        <taxon>Arthropoda</taxon>
        <taxon>Hexapoda</taxon>
        <taxon>Insecta</taxon>
        <taxon>Pterygota</taxon>
        <taxon>Neoptera</taxon>
        <taxon>Endopterygota</taxon>
        <taxon>Diptera</taxon>
        <taxon>Brachycera</taxon>
        <taxon>Muscomorpha</taxon>
        <taxon>Platypezoidea</taxon>
        <taxon>Phoridae</taxon>
        <taxon>Megaseliini</taxon>
        <taxon>Megaselia</taxon>
    </lineage>
</organism>
<dbReference type="Proteomes" id="UP000015102">
    <property type="component" value="Unassembled WGS sequence"/>
</dbReference>
<proteinExistence type="predicted"/>
<evidence type="ECO:0000313" key="1">
    <source>
        <dbReference type="EnsemblMetazoa" id="MESCA004167-PA"/>
    </source>
</evidence>